<reference evidence="2 3" key="1">
    <citation type="journal article" date="2015" name="Nature">
        <title>rRNA introns, odd ribosomes, and small enigmatic genomes across a large radiation of phyla.</title>
        <authorList>
            <person name="Brown C.T."/>
            <person name="Hug L.A."/>
            <person name="Thomas B.C."/>
            <person name="Sharon I."/>
            <person name="Castelle C.J."/>
            <person name="Singh A."/>
            <person name="Wilkins M.J."/>
            <person name="Williams K.H."/>
            <person name="Banfield J.F."/>
        </authorList>
    </citation>
    <scope>NUCLEOTIDE SEQUENCE [LARGE SCALE GENOMIC DNA]</scope>
</reference>
<comment type="caution">
    <text evidence="2">The sequence shown here is derived from an EMBL/GenBank/DDBJ whole genome shotgun (WGS) entry which is preliminary data.</text>
</comment>
<name>A0A0G2B1K6_9BACT</name>
<dbReference type="AlphaFoldDB" id="A0A0G2B1K6"/>
<proteinExistence type="predicted"/>
<evidence type="ECO:0000313" key="3">
    <source>
        <dbReference type="Proteomes" id="UP000034789"/>
    </source>
</evidence>
<dbReference type="SUPFAM" id="SSF55874">
    <property type="entry name" value="ATPase domain of HSP90 chaperone/DNA topoisomerase II/histidine kinase"/>
    <property type="match status" value="1"/>
</dbReference>
<dbReference type="InterPro" id="IPR036890">
    <property type="entry name" value="HATPase_C_sf"/>
</dbReference>
<dbReference type="InterPro" id="IPR003594">
    <property type="entry name" value="HATPase_dom"/>
</dbReference>
<dbReference type="Gene3D" id="3.30.565.10">
    <property type="entry name" value="Histidine kinase-like ATPase, C-terminal domain"/>
    <property type="match status" value="1"/>
</dbReference>
<evidence type="ECO:0000259" key="1">
    <source>
        <dbReference type="Pfam" id="PF13581"/>
    </source>
</evidence>
<dbReference type="Proteomes" id="UP000034789">
    <property type="component" value="Unassembled WGS sequence"/>
</dbReference>
<sequence>MRIHLPNSAWLGNIDPFLRRFDPRDQKSLRITANKKWISVHPMILAMIASLGQVVPRGNIACEPLEARSKHYFERMRLFKFLGIDSGIEMTEHEPAGRFVPLTQIKNSSSLTSFITEMIPLLHLTPAHAEPIRYIVSELVRNVIEHAESMHGAFVAAQYYAKSNSIRIGISDSGIGIRRTINRSYNAPDDLSAIRLALMPGVTGTTRREGGTEQNAGAGLFFIKSIAAVNSDFFAIYSGTGFYKLLKQRARRRHVLHADPFDDRHSAGNDFPSWPGTAVGIDMKLDENETFSALLDHVRETYARAVRERRRTRFKKPIFV</sequence>
<dbReference type="Pfam" id="PF13581">
    <property type="entry name" value="HATPase_c_2"/>
    <property type="match status" value="1"/>
</dbReference>
<protein>
    <recommendedName>
        <fullName evidence="1">Histidine kinase/HSP90-like ATPase domain-containing protein</fullName>
    </recommendedName>
</protein>
<accession>A0A0G2B1K6</accession>
<evidence type="ECO:0000313" key="2">
    <source>
        <dbReference type="EMBL" id="KKW47787.1"/>
    </source>
</evidence>
<feature type="domain" description="Histidine kinase/HSP90-like ATPase" evidence="1">
    <location>
        <begin position="112"/>
        <end position="227"/>
    </location>
</feature>
<dbReference type="EMBL" id="LCSD01000006">
    <property type="protein sequence ID" value="KKW47787.1"/>
    <property type="molecule type" value="Genomic_DNA"/>
</dbReference>
<organism evidence="2 3">
    <name type="scientific">Candidatus Kaiserbacteria bacterium GW2011_GWA2_58_9</name>
    <dbReference type="NCBI Taxonomy" id="1618672"/>
    <lineage>
        <taxon>Bacteria</taxon>
        <taxon>Candidatus Kaiseribacteriota</taxon>
    </lineage>
</organism>
<gene>
    <name evidence="2" type="ORF">UY98_C0006G0004</name>
</gene>